<dbReference type="AlphaFoldDB" id="A0A080LT69"/>
<organism evidence="1 2">
    <name type="scientific">Candidatus Accumulibacter phosphatis</name>
    <dbReference type="NCBI Taxonomy" id="327160"/>
    <lineage>
        <taxon>Bacteria</taxon>
        <taxon>Pseudomonadati</taxon>
        <taxon>Pseudomonadota</taxon>
        <taxon>Betaproteobacteria</taxon>
        <taxon>Candidatus Accumulibacter</taxon>
    </lineage>
</organism>
<comment type="caution">
    <text evidence="1">The sequence shown here is derived from an EMBL/GenBank/DDBJ whole genome shotgun (WGS) entry which is preliminary data.</text>
</comment>
<dbReference type="Proteomes" id="UP000020077">
    <property type="component" value="Unassembled WGS sequence"/>
</dbReference>
<dbReference type="EMBL" id="JDVG02000505">
    <property type="protein sequence ID" value="KFB71687.1"/>
    <property type="molecule type" value="Genomic_DNA"/>
</dbReference>
<protein>
    <submittedName>
        <fullName evidence="1">Uncharacterized protein</fullName>
    </submittedName>
</protein>
<proteinExistence type="predicted"/>
<reference evidence="1 2" key="1">
    <citation type="submission" date="2014-02" db="EMBL/GenBank/DDBJ databases">
        <title>Expanding our view of genomic diversity in Candidatus Accumulibacter clades.</title>
        <authorList>
            <person name="Skennerton C.T."/>
            <person name="Barr J.J."/>
            <person name="Slater F.R."/>
            <person name="Bond P.L."/>
            <person name="Tyson G.W."/>
        </authorList>
    </citation>
    <scope>NUCLEOTIDE SEQUENCE [LARGE SCALE GENOMIC DNA]</scope>
    <source>
        <strain evidence="2">BA-91</strain>
    </source>
</reference>
<gene>
    <name evidence="1" type="ORF">AW09_003142</name>
</gene>
<sequence length="136" mass="14845">MRFHLWQIVEGAGTARDLLYGVVEKDESEVEDAAGNALTIDGDVFFVEVPAARTNLQSSDGVVERIFLAGFVGERQLVPNGFVEVDLALDLVVPLRTVRVLEVAHVRIGARVVGIDDHLGFDWAGDFGAATLERLR</sequence>
<evidence type="ECO:0000313" key="1">
    <source>
        <dbReference type="EMBL" id="KFB71687.1"/>
    </source>
</evidence>
<accession>A0A080LT69</accession>
<evidence type="ECO:0000313" key="2">
    <source>
        <dbReference type="Proteomes" id="UP000020077"/>
    </source>
</evidence>
<name>A0A080LT69_9PROT</name>